<evidence type="ECO:0000313" key="7">
    <source>
        <dbReference type="EMBL" id="SDE78107.1"/>
    </source>
</evidence>
<feature type="region of interest" description="Disordered" evidence="5">
    <location>
        <begin position="94"/>
        <end position="113"/>
    </location>
</feature>
<dbReference type="SUPFAM" id="SSF103088">
    <property type="entry name" value="OmpA-like"/>
    <property type="match status" value="1"/>
</dbReference>
<dbReference type="InterPro" id="IPR001434">
    <property type="entry name" value="OmcB-like_DUF11"/>
</dbReference>
<protein>
    <submittedName>
        <fullName evidence="7">Conserved repeat domain-containing protein/fimbrial isopeptide formation D2 domain-containing protein</fullName>
    </submittedName>
</protein>
<dbReference type="PANTHER" id="PTHR30329">
    <property type="entry name" value="STATOR ELEMENT OF FLAGELLAR MOTOR COMPLEX"/>
    <property type="match status" value="1"/>
</dbReference>
<evidence type="ECO:0000256" key="2">
    <source>
        <dbReference type="ARBA" id="ARBA00023136"/>
    </source>
</evidence>
<name>A0A1G7FQC5_9RHOB</name>
<dbReference type="NCBIfam" id="TIGR01451">
    <property type="entry name" value="B_ant_repeat"/>
    <property type="match status" value="1"/>
</dbReference>
<dbReference type="Pfam" id="PF01345">
    <property type="entry name" value="DUF11"/>
    <property type="match status" value="1"/>
</dbReference>
<dbReference type="Gene3D" id="3.30.1330.60">
    <property type="entry name" value="OmpA-like domain"/>
    <property type="match status" value="1"/>
</dbReference>
<dbReference type="PRINTS" id="PR01021">
    <property type="entry name" value="OMPADOMAIN"/>
</dbReference>
<sequence length="712" mass="75509">KTLISGDATPAEGDTVTYQITVTNAGPAQATNVSLTDSLPAGLTATANNGTTATGTYTAGTGVWAIGTLANGASATLTLEGVVDAGQAGNTITNTTTAASGDQTDPGTAGDDLSESVTVGDVILANDDDYSVDPISSFTGGTVGSVLTNDTINGAAVPVDGSLTTIVLSDYSDLSGVTISDNGMITIPEGLAAGEYSIVYSICDQNNPINCASALVNILISEPSLLPIIAKDLKTVLEEDLSITMVQQSHQMGGFADGALERVRTRTGLACLEAVNARLKAENIFFDTDKATIKPESARILDDLAQILGTCEGNRFEISGHTDSDGSEEYNMRLSQLRAEAVLHALVMRGVRAEEFIARGYGESRPIASNITEAGQAANRRVEFLSIQGDDLYGKCYEATNRGRFLDITANGSGSTIDGFFLDERHDCSRDAWTIFEGSLNYLETASGMSQGMMNLSYRRENFTGKESVRGYFFGAYVSQNDVNNRANGEILGLGFNGGIYGASQLRNGIFLDYYLGAAVGRHEFDLDFDRSVGTINASGDYSYFAGFFGAALSGDMQLGSRTVTPSVGFDYSYSPGIEADVISTLDSVVQFDVLELSPIFGGRVYAEVRDERLINNKKTLFALTPRLACYQSIGDLDGVCSIGGSIEIVSANEHDDFFYGFEIDGDWGKGFSRRSITGSVSKRMRYGALRGDVTLGAFGALGIEGIYELNF</sequence>
<dbReference type="AlphaFoldDB" id="A0A1G7FQC5"/>
<dbReference type="InterPro" id="IPR006664">
    <property type="entry name" value="OMP_bac"/>
</dbReference>
<comment type="subcellular location">
    <subcellularLocation>
        <location evidence="1">Cell outer membrane</location>
    </subcellularLocation>
</comment>
<evidence type="ECO:0000256" key="3">
    <source>
        <dbReference type="ARBA" id="ARBA00023237"/>
    </source>
</evidence>
<keyword evidence="8" id="KW-1185">Reference proteome</keyword>
<reference evidence="8" key="1">
    <citation type="submission" date="2016-10" db="EMBL/GenBank/DDBJ databases">
        <authorList>
            <person name="Varghese N."/>
            <person name="Submissions S."/>
        </authorList>
    </citation>
    <scope>NUCLEOTIDE SEQUENCE [LARGE SCALE GENOMIC DNA]</scope>
    <source>
        <strain evidence="8">CGMCC 1.9108</strain>
    </source>
</reference>
<dbReference type="InterPro" id="IPR006665">
    <property type="entry name" value="OmpA-like"/>
</dbReference>
<dbReference type="Gene3D" id="2.60.40.1170">
    <property type="entry name" value="Mu homology domain, subdomain B"/>
    <property type="match status" value="1"/>
</dbReference>
<gene>
    <name evidence="7" type="ORF">SAMN04488239_1397</name>
</gene>
<dbReference type="OrthoDB" id="5525824at2"/>
<dbReference type="InterPro" id="IPR036737">
    <property type="entry name" value="OmpA-like_sf"/>
</dbReference>
<proteinExistence type="predicted"/>
<dbReference type="GO" id="GO:0009279">
    <property type="term" value="C:cell outer membrane"/>
    <property type="evidence" value="ECO:0007669"/>
    <property type="project" value="UniProtKB-SubCell"/>
</dbReference>
<evidence type="ECO:0000256" key="5">
    <source>
        <dbReference type="SAM" id="MobiDB-lite"/>
    </source>
</evidence>
<dbReference type="Proteomes" id="UP000199628">
    <property type="component" value="Unassembled WGS sequence"/>
</dbReference>
<keyword evidence="2 4" id="KW-0472">Membrane</keyword>
<dbReference type="PROSITE" id="PS51123">
    <property type="entry name" value="OMPA_2"/>
    <property type="match status" value="1"/>
</dbReference>
<keyword evidence="3" id="KW-0998">Cell outer membrane</keyword>
<dbReference type="CDD" id="cd07185">
    <property type="entry name" value="OmpA_C-like"/>
    <property type="match status" value="1"/>
</dbReference>
<dbReference type="RefSeq" id="WP_143028669.1">
    <property type="nucleotide sequence ID" value="NZ_FMZV01000039.1"/>
</dbReference>
<accession>A0A1G7FQC5</accession>
<dbReference type="InterPro" id="IPR047589">
    <property type="entry name" value="DUF11_rpt"/>
</dbReference>
<feature type="domain" description="OmpA-like" evidence="6">
    <location>
        <begin position="273"/>
        <end position="390"/>
    </location>
</feature>
<evidence type="ECO:0000313" key="8">
    <source>
        <dbReference type="Proteomes" id="UP000199628"/>
    </source>
</evidence>
<evidence type="ECO:0000259" key="6">
    <source>
        <dbReference type="PROSITE" id="PS51123"/>
    </source>
</evidence>
<dbReference type="STRING" id="639004.SAMN04488239_1397"/>
<dbReference type="EMBL" id="FMZV01000039">
    <property type="protein sequence ID" value="SDE78107.1"/>
    <property type="molecule type" value="Genomic_DNA"/>
</dbReference>
<organism evidence="7 8">
    <name type="scientific">Ruegeria marina</name>
    <dbReference type="NCBI Taxonomy" id="639004"/>
    <lineage>
        <taxon>Bacteria</taxon>
        <taxon>Pseudomonadati</taxon>
        <taxon>Pseudomonadota</taxon>
        <taxon>Alphaproteobacteria</taxon>
        <taxon>Rhodobacterales</taxon>
        <taxon>Roseobacteraceae</taxon>
        <taxon>Ruegeria</taxon>
    </lineage>
</organism>
<evidence type="ECO:0000256" key="4">
    <source>
        <dbReference type="PROSITE-ProRule" id="PRU00473"/>
    </source>
</evidence>
<evidence type="ECO:0000256" key="1">
    <source>
        <dbReference type="ARBA" id="ARBA00004442"/>
    </source>
</evidence>
<dbReference type="Pfam" id="PF00691">
    <property type="entry name" value="OmpA"/>
    <property type="match status" value="1"/>
</dbReference>
<feature type="non-terminal residue" evidence="7">
    <location>
        <position position="1"/>
    </location>
</feature>
<dbReference type="PANTHER" id="PTHR30329:SF21">
    <property type="entry name" value="LIPOPROTEIN YIAD-RELATED"/>
    <property type="match status" value="1"/>
</dbReference>
<dbReference type="InterPro" id="IPR050330">
    <property type="entry name" value="Bact_OuterMem_StrucFunc"/>
</dbReference>